<dbReference type="Proteomes" id="UP000324800">
    <property type="component" value="Unassembled WGS sequence"/>
</dbReference>
<organism evidence="1 2">
    <name type="scientific">Streblomastix strix</name>
    <dbReference type="NCBI Taxonomy" id="222440"/>
    <lineage>
        <taxon>Eukaryota</taxon>
        <taxon>Metamonada</taxon>
        <taxon>Preaxostyla</taxon>
        <taxon>Oxymonadida</taxon>
        <taxon>Streblomastigidae</taxon>
        <taxon>Streblomastix</taxon>
    </lineage>
</organism>
<evidence type="ECO:0000313" key="2">
    <source>
        <dbReference type="Proteomes" id="UP000324800"/>
    </source>
</evidence>
<protein>
    <submittedName>
        <fullName evidence="1">Uncharacterized protein</fullName>
    </submittedName>
</protein>
<comment type="caution">
    <text evidence="1">The sequence shown here is derived from an EMBL/GenBank/DDBJ whole genome shotgun (WGS) entry which is preliminary data.</text>
</comment>
<dbReference type="EMBL" id="SNRW01001536">
    <property type="protein sequence ID" value="KAA6396021.1"/>
    <property type="molecule type" value="Genomic_DNA"/>
</dbReference>
<reference evidence="1 2" key="1">
    <citation type="submission" date="2019-03" db="EMBL/GenBank/DDBJ databases">
        <title>Single cell metagenomics reveals metabolic interactions within the superorganism composed of flagellate Streblomastix strix and complex community of Bacteroidetes bacteria on its surface.</title>
        <authorList>
            <person name="Treitli S.C."/>
            <person name="Kolisko M."/>
            <person name="Husnik F."/>
            <person name="Keeling P."/>
            <person name="Hampl V."/>
        </authorList>
    </citation>
    <scope>NUCLEOTIDE SEQUENCE [LARGE SCALE GENOMIC DNA]</scope>
    <source>
        <strain evidence="1">ST1C</strain>
    </source>
</reference>
<name>A0A5J4WMB4_9EUKA</name>
<proteinExistence type="predicted"/>
<gene>
    <name evidence="1" type="ORF">EZS28_008453</name>
</gene>
<evidence type="ECO:0000313" key="1">
    <source>
        <dbReference type="EMBL" id="KAA6396021.1"/>
    </source>
</evidence>
<accession>A0A5J4WMB4</accession>
<dbReference type="AlphaFoldDB" id="A0A5J4WMB4"/>
<sequence>MMIWEWSAFERMCESEQDKNEVGQYEDEVLILDDSDEDDEDSYSEYKRVNNQKDDKEEKYVDIVRDILRRRQMKDNITGL</sequence>